<dbReference type="PATRIC" id="fig|1140003.3.peg.1434"/>
<accession>S0NPS4</accession>
<dbReference type="GO" id="GO:0000287">
    <property type="term" value="F:magnesium ion binding"/>
    <property type="evidence" value="ECO:0007669"/>
    <property type="project" value="TreeGrafter"/>
</dbReference>
<dbReference type="Gene3D" id="3.40.50.1000">
    <property type="entry name" value="HAD superfamily/HAD-like"/>
    <property type="match status" value="1"/>
</dbReference>
<proteinExistence type="predicted"/>
<dbReference type="GO" id="GO:0016791">
    <property type="term" value="F:phosphatase activity"/>
    <property type="evidence" value="ECO:0007669"/>
    <property type="project" value="UniProtKB-ARBA"/>
</dbReference>
<dbReference type="PROSITE" id="PS01228">
    <property type="entry name" value="COF_1"/>
    <property type="match status" value="1"/>
</dbReference>
<dbReference type="Pfam" id="PF08282">
    <property type="entry name" value="Hydrolase_3"/>
    <property type="match status" value="1"/>
</dbReference>
<dbReference type="STRING" id="1140003.OMY_01482"/>
<dbReference type="OrthoDB" id="9810101at2"/>
<dbReference type="RefSeq" id="WP_016185929.1">
    <property type="nucleotide sequence ID" value="NZ_ASWO01000005.1"/>
</dbReference>
<dbReference type="AlphaFoldDB" id="S0NPS4"/>
<dbReference type="NCBIfam" id="TIGR01484">
    <property type="entry name" value="HAD-SF-IIB"/>
    <property type="match status" value="1"/>
</dbReference>
<dbReference type="GO" id="GO:0005829">
    <property type="term" value="C:cytosol"/>
    <property type="evidence" value="ECO:0007669"/>
    <property type="project" value="TreeGrafter"/>
</dbReference>
<dbReference type="EMBL" id="ASWO01000005">
    <property type="protein sequence ID" value="EOT83477.1"/>
    <property type="molecule type" value="Genomic_DNA"/>
</dbReference>
<comment type="caution">
    <text evidence="1">The sequence shown here is derived from an EMBL/GenBank/DDBJ whole genome shotgun (WGS) entry which is preliminary data.</text>
</comment>
<dbReference type="SFLD" id="SFLDG01140">
    <property type="entry name" value="C2.B:_Phosphomannomutase_and_P"/>
    <property type="match status" value="1"/>
</dbReference>
<evidence type="ECO:0000313" key="1">
    <source>
        <dbReference type="EMBL" id="EOT83477.1"/>
    </source>
</evidence>
<dbReference type="NCBIfam" id="TIGR00099">
    <property type="entry name" value="Cof-subfamily"/>
    <property type="match status" value="1"/>
</dbReference>
<dbReference type="InterPro" id="IPR036412">
    <property type="entry name" value="HAD-like_sf"/>
</dbReference>
<reference evidence="1 2" key="1">
    <citation type="submission" date="2013-03" db="EMBL/GenBank/DDBJ databases">
        <title>The Genome Sequence of Enterococcus sulfureus ATCC_49903 (PacBio/Illumina hybrid assembly).</title>
        <authorList>
            <consortium name="The Broad Institute Genomics Platform"/>
            <consortium name="The Broad Institute Genome Sequencing Center for Infectious Disease"/>
            <person name="Earl A."/>
            <person name="Russ C."/>
            <person name="Gilmore M."/>
            <person name="Surin D."/>
            <person name="Walker B."/>
            <person name="Young S."/>
            <person name="Zeng Q."/>
            <person name="Gargeya S."/>
            <person name="Fitzgerald M."/>
            <person name="Haas B."/>
            <person name="Abouelleil A."/>
            <person name="Allen A.W."/>
            <person name="Alvarado L."/>
            <person name="Arachchi H.M."/>
            <person name="Berlin A.M."/>
            <person name="Chapman S.B."/>
            <person name="Gainer-Dewar J."/>
            <person name="Goldberg J."/>
            <person name="Griggs A."/>
            <person name="Gujja S."/>
            <person name="Hansen M."/>
            <person name="Howarth C."/>
            <person name="Imamovic A."/>
            <person name="Ireland A."/>
            <person name="Larimer J."/>
            <person name="McCowan C."/>
            <person name="Murphy C."/>
            <person name="Pearson M."/>
            <person name="Poon T.W."/>
            <person name="Priest M."/>
            <person name="Roberts A."/>
            <person name="Saif S."/>
            <person name="Shea T."/>
            <person name="Sisk P."/>
            <person name="Sykes S."/>
            <person name="Wortman J."/>
            <person name="Nusbaum C."/>
            <person name="Birren B."/>
        </authorList>
    </citation>
    <scope>NUCLEOTIDE SEQUENCE [LARGE SCALE GENOMIC DNA]</scope>
    <source>
        <strain evidence="1 2">ATCC 49903</strain>
    </source>
</reference>
<dbReference type="Gene3D" id="3.30.1240.10">
    <property type="match status" value="1"/>
</dbReference>
<evidence type="ECO:0000313" key="2">
    <source>
        <dbReference type="Proteomes" id="UP000015961"/>
    </source>
</evidence>
<dbReference type="SUPFAM" id="SSF56784">
    <property type="entry name" value="HAD-like"/>
    <property type="match status" value="1"/>
</dbReference>
<gene>
    <name evidence="1" type="ORF">I573_01198</name>
</gene>
<dbReference type="SFLD" id="SFLDS00003">
    <property type="entry name" value="Haloacid_Dehalogenase"/>
    <property type="match status" value="1"/>
</dbReference>
<dbReference type="PANTHER" id="PTHR10000:SF25">
    <property type="entry name" value="PHOSPHATASE YKRA-RELATED"/>
    <property type="match status" value="1"/>
</dbReference>
<name>S0NPS4_9ENTE</name>
<organism evidence="1 2">
    <name type="scientific">Enterococcus sulfureus ATCC 49903</name>
    <dbReference type="NCBI Taxonomy" id="1140003"/>
    <lineage>
        <taxon>Bacteria</taxon>
        <taxon>Bacillati</taxon>
        <taxon>Bacillota</taxon>
        <taxon>Bacilli</taxon>
        <taxon>Lactobacillales</taxon>
        <taxon>Enterococcaceae</taxon>
        <taxon>Enterococcus</taxon>
    </lineage>
</organism>
<sequence length="293" mass="32791">MKNIKAIFFDIDGTLLTSQGQIRHSTRCAIETAQSQGIFCGVATGRAPFEIQRLIQDLPIDVCVSYNGSLVEMADVSIYERTFSPERLEELVEVCTHQKRQMIFETRTKKIGSFAIRIGHTYPFSAWIPVLSKWFPLEKVTKLFSYLKTKRLSRGVRQMLDQQLKVYQCVVLTTPSDEASLHQLEQVDVLRSNPYSVDIVPKDGNKIVGIQMFGRFTDISLDEIMVFGDHENDMGMLQAAGIGVAMGNASDHVKAVADYVTKSNQDDGICEAMEHFGILTKTKKTLSNGLVGQ</sequence>
<dbReference type="InterPro" id="IPR023214">
    <property type="entry name" value="HAD_sf"/>
</dbReference>
<dbReference type="PANTHER" id="PTHR10000">
    <property type="entry name" value="PHOSPHOSERINE PHOSPHATASE"/>
    <property type="match status" value="1"/>
</dbReference>
<dbReference type="InterPro" id="IPR006379">
    <property type="entry name" value="HAD-SF_hydro_IIB"/>
</dbReference>
<dbReference type="Proteomes" id="UP000015961">
    <property type="component" value="Unassembled WGS sequence"/>
</dbReference>
<evidence type="ECO:0008006" key="3">
    <source>
        <dbReference type="Google" id="ProtNLM"/>
    </source>
</evidence>
<protein>
    <recommendedName>
        <fullName evidence="3">HAD superfamily hydrolase</fullName>
    </recommendedName>
</protein>
<keyword evidence="2" id="KW-1185">Reference proteome</keyword>
<dbReference type="InterPro" id="IPR000150">
    <property type="entry name" value="Cof"/>
</dbReference>
<dbReference type="eggNOG" id="COG0561">
    <property type="taxonomic scope" value="Bacteria"/>
</dbReference>